<sequence length="1725" mass="194087">MEDLRLFLLLKQLVELDLFLHFFAIIGFTGTQKLVPCHSTLYAESRVVSFHSCNYLLVEGKITRCTAPAACGCATFLLQRVSLEEVLHELVREATDDAADSILFPLPCQDFCYYYFISELTVQVRGSKSRHALGKGTRQGGKLSPSPCRGPSQTCLNYVAAEYIQTKRVTQLTIMSDHQPPWRDPAAPITSPAAPILNNHLVPQGFNNFSSTFSDLSDASNSSSYPSNPVDVDSGYYDSGIDAKWDKWLYEWYVNCNRRQPSKNELLFFRGLIEAPEDAIQARFMQFDLNDNYSQISSLSGKIQQDKPTHVLLNNNNIVPDLGDFPTFDPLHAPTALPLATTHQLALAPSSVAPQYSSIDLHEPVSWATAIDLDTEPNTSSSNYSSRVVNSIPGNSTEPHVDITESLRSLIQRTIDNAKEHGCKRIRTHETQSGLYHCIVGCGRSFKNPCEWRRHLELIYPQSFWFCTRDGCGNLDDASKRYLFTRKDKFQEHMRKQHTDSPARLAIFSSMVPYPAPFPGDCGFCDRNRFHARNWAHRCAHIEKVHFKKGVTMSSWRDWPEDDVEDDDPEDEELSDTNSDDGDDDDNDSDSRTDGGSDTDLAAKPDTQRDPPSFQPPTEGDDLFNDFHSGLGDFFGAGISNMKKAAIRNTIRDNIVTCPEIPEERERDCSSDKRGSGDETLTQFLFPEETVLQYPECQHLKSQYPKDHISNRSTYAPQGWPPSLFQAIHPQPLPLQCPFPKCGTIFLRSADLRRHYQKHVKQTTNTPCKYCCRICGIKILQNIYHPGEDQSSGGLIFTEPCPFGTCPEHRHAGTLRKDQAFSKISRVHLQNARKERINTKGGTASVFKLVPFPSSKSQPEIFVLKTYHDRHRAMYEQECEAFSRLRGQDGIIKCFGSFTQADPTGVLSHNLILEHAECDLAEYFRLKSPPVKTEDIAILWDNLFAIADALNRIHNLTANNCTGSSLNGWHADIKPDNILRVRGRFKLADFGFSMFTRTSTTIDGVAKQIMKGGTPTYGAPELISVDGKGKRTPVSQAIDIWSLGCVFSEAAVWTVLGPKGLVEYEKLRLRDLPKRERPFPLFHNGSDILPAVRKMHANLRHHVRFSHLGNSVLDLIDDMLQGKAGLRPTASKVYERTQRTFRGSDLNMRALCSLGKFRPPGSLLTETENWKQEDSQLGTRPGVPVDFGTTSLVTNVAYTIPTSAITMLTSACSSFPSQSRPSQLDIPLDAIAFDRGTAQEPTGCLGIGCFREDYFPAWTPYPSIGWTSEGDDSSKDVALIAKAPYSRPKYEGVKCPHCDEKGFRGTHELDRHMERVHAPRRDSKIFASLLQSARGISKAEQEGLVLSCQYRPLFATLIYERAYRTKPHFWACIRISDREDSAFQAFARLSLANGSDRLLERLICMMPKSPSQPWHSIDDAYSAKLWSLLAVFLWLWMLLSFRWTPLRFLFQHELPLGILREPSGLTGIGTRSAYYLGFEESLLFASTGFLVPLICSISTFLAFSILILLFLRFSMPRFLGIVEHIVAQFKVTVFIIGLGCVSLCTEPSVSFDGMFSSTSYVDSAEKKSDKYITEPARTKGAHISCNCHACAAFITIHSFLLWRINYYFKLAESFNRHPASRILMHILFISFFVSWSTSFQWGDWRLLNSFMVTSFAATCFQVAGLFSLLLLSACFFSLATQRHMICDQSCDGNFVEMTIPLQVQLFPDAVLASAPVIQYPIENIK</sequence>
<dbReference type="EMBL" id="MU003519">
    <property type="protein sequence ID" value="KAF2467698.1"/>
    <property type="molecule type" value="Genomic_DNA"/>
</dbReference>
<proteinExistence type="predicted"/>
<evidence type="ECO:0000313" key="1">
    <source>
        <dbReference type="EMBL" id="KAF2467698.1"/>
    </source>
</evidence>
<dbReference type="Proteomes" id="UP000799755">
    <property type="component" value="Unassembled WGS sequence"/>
</dbReference>
<reference evidence="1" key="1">
    <citation type="journal article" date="2020" name="Stud. Mycol.">
        <title>101 Dothideomycetes genomes: a test case for predicting lifestyles and emergence of pathogens.</title>
        <authorList>
            <person name="Haridas S."/>
            <person name="Albert R."/>
            <person name="Binder M."/>
            <person name="Bloem J."/>
            <person name="Labutti K."/>
            <person name="Salamov A."/>
            <person name="Andreopoulos B."/>
            <person name="Baker S."/>
            <person name="Barry K."/>
            <person name="Bills G."/>
            <person name="Bluhm B."/>
            <person name="Cannon C."/>
            <person name="Castanera R."/>
            <person name="Culley D."/>
            <person name="Daum C."/>
            <person name="Ezra D."/>
            <person name="Gonzalez J."/>
            <person name="Henrissat B."/>
            <person name="Kuo A."/>
            <person name="Liang C."/>
            <person name="Lipzen A."/>
            <person name="Lutzoni F."/>
            <person name="Magnuson J."/>
            <person name="Mondo S."/>
            <person name="Nolan M."/>
            <person name="Ohm R."/>
            <person name="Pangilinan J."/>
            <person name="Park H.-J."/>
            <person name="Ramirez L."/>
            <person name="Alfaro M."/>
            <person name="Sun H."/>
            <person name="Tritt A."/>
            <person name="Yoshinaga Y."/>
            <person name="Zwiers L.-H."/>
            <person name="Turgeon B."/>
            <person name="Goodwin S."/>
            <person name="Spatafora J."/>
            <person name="Crous P."/>
            <person name="Grigoriev I."/>
        </authorList>
    </citation>
    <scope>NUCLEOTIDE SEQUENCE</scope>
    <source>
        <strain evidence="1">ATCC 200398</strain>
    </source>
</reference>
<gene>
    <name evidence="1" type="ORF">BDR25DRAFT_395176</name>
</gene>
<evidence type="ECO:0000313" key="2">
    <source>
        <dbReference type="Proteomes" id="UP000799755"/>
    </source>
</evidence>
<keyword evidence="2" id="KW-1185">Reference proteome</keyword>
<comment type="caution">
    <text evidence="1">The sequence shown here is derived from an EMBL/GenBank/DDBJ whole genome shotgun (WGS) entry which is preliminary data.</text>
</comment>
<accession>A0ACB6QL21</accession>
<organism evidence="1 2">
    <name type="scientific">Lindgomyces ingoldianus</name>
    <dbReference type="NCBI Taxonomy" id="673940"/>
    <lineage>
        <taxon>Eukaryota</taxon>
        <taxon>Fungi</taxon>
        <taxon>Dikarya</taxon>
        <taxon>Ascomycota</taxon>
        <taxon>Pezizomycotina</taxon>
        <taxon>Dothideomycetes</taxon>
        <taxon>Pleosporomycetidae</taxon>
        <taxon>Pleosporales</taxon>
        <taxon>Lindgomycetaceae</taxon>
        <taxon>Lindgomyces</taxon>
    </lineage>
</organism>
<name>A0ACB6QL21_9PLEO</name>
<protein>
    <submittedName>
        <fullName evidence="1">Uncharacterized protein</fullName>
    </submittedName>
</protein>